<accession>A6HX47</accession>
<protein>
    <submittedName>
        <fullName evidence="1">RCG47941, isoform CRA_c</fullName>
    </submittedName>
</protein>
<name>A6HX47_RAT</name>
<dbReference type="Proteomes" id="UP000234681">
    <property type="component" value="Chromosome 1"/>
</dbReference>
<evidence type="ECO:0000313" key="2">
    <source>
        <dbReference type="Proteomes" id="UP000234681"/>
    </source>
</evidence>
<dbReference type="EMBL" id="CH473953">
    <property type="protein sequence ID" value="EDM11778.1"/>
    <property type="molecule type" value="Genomic_DNA"/>
</dbReference>
<organism evidence="1 2">
    <name type="scientific">Rattus norvegicus</name>
    <name type="common">Rat</name>
    <dbReference type="NCBI Taxonomy" id="10116"/>
    <lineage>
        <taxon>Eukaryota</taxon>
        <taxon>Metazoa</taxon>
        <taxon>Chordata</taxon>
        <taxon>Craniata</taxon>
        <taxon>Vertebrata</taxon>
        <taxon>Euteleostomi</taxon>
        <taxon>Mammalia</taxon>
        <taxon>Eutheria</taxon>
        <taxon>Euarchontoglires</taxon>
        <taxon>Glires</taxon>
        <taxon>Rodentia</taxon>
        <taxon>Myomorpha</taxon>
        <taxon>Muroidea</taxon>
        <taxon>Muridae</taxon>
        <taxon>Murinae</taxon>
        <taxon>Rattus</taxon>
    </lineage>
</organism>
<proteinExistence type="predicted"/>
<gene>
    <name evidence="1" type="ORF">rCG_47941</name>
</gene>
<evidence type="ECO:0000313" key="1">
    <source>
        <dbReference type="EMBL" id="EDM11778.1"/>
    </source>
</evidence>
<dbReference type="AlphaFoldDB" id="A6HX47"/>
<reference evidence="2" key="1">
    <citation type="submission" date="2005-09" db="EMBL/GenBank/DDBJ databases">
        <authorList>
            <person name="Mural R.J."/>
            <person name="Li P.W."/>
            <person name="Adams M.D."/>
            <person name="Amanatides P.G."/>
            <person name="Baden-Tillson H."/>
            <person name="Barnstead M."/>
            <person name="Chin S.H."/>
            <person name="Dew I."/>
            <person name="Evans C.A."/>
            <person name="Ferriera S."/>
            <person name="Flanigan M."/>
            <person name="Fosler C."/>
            <person name="Glodek A."/>
            <person name="Gu Z."/>
            <person name="Holt R.A."/>
            <person name="Jennings D."/>
            <person name="Kraft C.L."/>
            <person name="Lu F."/>
            <person name="Nguyen T."/>
            <person name="Nusskern D.R."/>
            <person name="Pfannkoch C.M."/>
            <person name="Sitter C."/>
            <person name="Sutton G.G."/>
            <person name="Venter J.C."/>
            <person name="Wang Z."/>
            <person name="Woodage T."/>
            <person name="Zheng X.H."/>
            <person name="Zhong F."/>
        </authorList>
    </citation>
    <scope>NUCLEOTIDE SEQUENCE [LARGE SCALE GENOMIC DNA]</scope>
    <source>
        <strain>BN</strain>
        <strain evidence="2">Sprague-Dawley</strain>
    </source>
</reference>
<sequence>MGRILFWGSSASEIGVLRGEMVRRRRQTSKVMVMCGGLNENVPHRIIVCTLDLQLVEPFFFGTFGGGILAGRSTSVEAFVTFSPLSVPSLCFLYADKICSASLPLLLSCHCGCSLSLLPTCR</sequence>